<dbReference type="AlphaFoldDB" id="A0A2S6A6K8"/>
<proteinExistence type="inferred from homology"/>
<dbReference type="Gene3D" id="1.20.1260.10">
    <property type="match status" value="1"/>
</dbReference>
<dbReference type="Proteomes" id="UP000238356">
    <property type="component" value="Unassembled WGS sequence"/>
</dbReference>
<dbReference type="InterPro" id="IPR012347">
    <property type="entry name" value="Ferritin-like"/>
</dbReference>
<dbReference type="InterPro" id="IPR002177">
    <property type="entry name" value="DPS_DNA-bd"/>
</dbReference>
<comment type="caution">
    <text evidence="5">The sequence shown here is derived from an EMBL/GenBank/DDBJ whole genome shotgun (WGS) entry which is preliminary data.</text>
</comment>
<evidence type="ECO:0000256" key="1">
    <source>
        <dbReference type="ARBA" id="ARBA00009497"/>
    </source>
</evidence>
<feature type="domain" description="Ferritin/DPS" evidence="4">
    <location>
        <begin position="58"/>
        <end position="191"/>
    </location>
</feature>
<organism evidence="5 6">
    <name type="scientific">Nocardia nova</name>
    <dbReference type="NCBI Taxonomy" id="37330"/>
    <lineage>
        <taxon>Bacteria</taxon>
        <taxon>Bacillati</taxon>
        <taxon>Actinomycetota</taxon>
        <taxon>Actinomycetes</taxon>
        <taxon>Mycobacteriales</taxon>
        <taxon>Nocardiaceae</taxon>
        <taxon>Nocardia</taxon>
    </lineage>
</organism>
<dbReference type="PRINTS" id="PR01346">
    <property type="entry name" value="HELNAPAPROT"/>
</dbReference>
<evidence type="ECO:0000313" key="6">
    <source>
        <dbReference type="Proteomes" id="UP000238356"/>
    </source>
</evidence>
<dbReference type="PANTHER" id="PTHR42932:SF2">
    <property type="entry name" value="DNA PROTECTION DURING STARVATION PROTEIN 1"/>
    <property type="match status" value="1"/>
</dbReference>
<dbReference type="InterPro" id="IPR023188">
    <property type="entry name" value="DPS_DNA-bd_CS"/>
</dbReference>
<dbReference type="GO" id="GO:0016722">
    <property type="term" value="F:oxidoreductase activity, acting on metal ions"/>
    <property type="evidence" value="ECO:0007669"/>
    <property type="project" value="InterPro"/>
</dbReference>
<evidence type="ECO:0000259" key="4">
    <source>
        <dbReference type="Pfam" id="PF00210"/>
    </source>
</evidence>
<evidence type="ECO:0000256" key="2">
    <source>
        <dbReference type="RuleBase" id="RU003875"/>
    </source>
</evidence>
<evidence type="ECO:0000313" key="5">
    <source>
        <dbReference type="EMBL" id="PPJ28111.1"/>
    </source>
</evidence>
<comment type="similarity">
    <text evidence="1 2">Belongs to the Dps family.</text>
</comment>
<feature type="compositionally biased region" description="Low complexity" evidence="3">
    <location>
        <begin position="1"/>
        <end position="23"/>
    </location>
</feature>
<dbReference type="InterPro" id="IPR008331">
    <property type="entry name" value="Ferritin_DPS_dom"/>
</dbReference>
<dbReference type="CDD" id="cd01043">
    <property type="entry name" value="DPS"/>
    <property type="match status" value="1"/>
</dbReference>
<reference evidence="5 6" key="1">
    <citation type="submission" date="2018-02" db="EMBL/GenBank/DDBJ databases">
        <title>8 Nocardia nova and 1 Nocardia cyriacigeorgica strain used for evolution to TMP-SMX.</title>
        <authorList>
            <person name="Mehta H."/>
            <person name="Weng J."/>
            <person name="Shamoo Y."/>
        </authorList>
    </citation>
    <scope>NUCLEOTIDE SEQUENCE [LARGE SCALE GENOMIC DNA]</scope>
    <source>
        <strain evidence="5 6">BAA2227</strain>
    </source>
</reference>
<dbReference type="Pfam" id="PF00210">
    <property type="entry name" value="Ferritin"/>
    <property type="match status" value="1"/>
</dbReference>
<dbReference type="GO" id="GO:0008199">
    <property type="term" value="F:ferric iron binding"/>
    <property type="evidence" value="ECO:0007669"/>
    <property type="project" value="InterPro"/>
</dbReference>
<sequence>MPTFSPTSSPASSERTSWTSSNPIPGPNKSPLHLSGATIMTQTETRLGFHASAQLAGHLQRVLVDLTALHLNGKQAHWNVVGHNFRDLHLQLDEIVDAARDASDTIAERMRALDAVPDGRPRTVSAATGLPVLPPGEQDTSSVVDLVTTQIRTTVATMREVHDEVDAEDPSTADLLHAMIDRLEKLAWLLSSENRGR</sequence>
<dbReference type="PROSITE" id="PS00818">
    <property type="entry name" value="DPS_1"/>
    <property type="match status" value="1"/>
</dbReference>
<keyword evidence="6" id="KW-1185">Reference proteome</keyword>
<dbReference type="PANTHER" id="PTHR42932">
    <property type="entry name" value="GENERAL STRESS PROTEIN 20U"/>
    <property type="match status" value="1"/>
</dbReference>
<name>A0A2S6A6K8_9NOCA</name>
<evidence type="ECO:0000256" key="3">
    <source>
        <dbReference type="SAM" id="MobiDB-lite"/>
    </source>
</evidence>
<accession>A0A2S6A6K8</accession>
<dbReference type="EMBL" id="PSZD01000008">
    <property type="protein sequence ID" value="PPJ28111.1"/>
    <property type="molecule type" value="Genomic_DNA"/>
</dbReference>
<feature type="region of interest" description="Disordered" evidence="3">
    <location>
        <begin position="1"/>
        <end position="34"/>
    </location>
</feature>
<gene>
    <name evidence="5" type="ORF">C5F51_14865</name>
</gene>
<dbReference type="SUPFAM" id="SSF47240">
    <property type="entry name" value="Ferritin-like"/>
    <property type="match status" value="1"/>
</dbReference>
<dbReference type="InterPro" id="IPR009078">
    <property type="entry name" value="Ferritin-like_SF"/>
</dbReference>
<protein>
    <submittedName>
        <fullName evidence="5">DNA starvation/stationary phase protection protein</fullName>
    </submittedName>
</protein>